<evidence type="ECO:0000313" key="3">
    <source>
        <dbReference type="EMBL" id="ACV06718.1"/>
    </source>
</evidence>
<keyword evidence="2" id="KW-0812">Transmembrane</keyword>
<evidence type="ECO:0000256" key="1">
    <source>
        <dbReference type="SAM" id="MobiDB-lite"/>
    </source>
</evidence>
<sequence length="190" mass="20476">MTPEQYLQHLNAQAEQRSREQAERLLQSRGMATPQSAPSPGPRANTSEADAGGDNAPSIMQDRLIRDAGRSTTGRSRTAQPTDVSASSGGVGKWVWCLLWAAVAGGLGLLNPWLGQLLAGNWLVFLVLLVFGEELMDGVSHLDVFAEAGYTPDEVVWWITMALAGWAVLRILMRGFSSGDESPARADANR</sequence>
<keyword evidence="2" id="KW-1133">Transmembrane helix</keyword>
<keyword evidence="2" id="KW-0472">Membrane</keyword>
<reference evidence="3 4" key="1">
    <citation type="journal article" date="2009" name="Stand. Genomic Sci.">
        <title>Complete genome sequence of Kytococcus sedentarius type strain (541).</title>
        <authorList>
            <person name="Sims D."/>
            <person name="Brettin T."/>
            <person name="Detter J.C."/>
            <person name="Han C."/>
            <person name="Lapidus A."/>
            <person name="Copeland A."/>
            <person name="Glavina Del Rio T."/>
            <person name="Nolan M."/>
            <person name="Chen F."/>
            <person name="Lucas S."/>
            <person name="Tice H."/>
            <person name="Cheng J.F."/>
            <person name="Bruce D."/>
            <person name="Goodwin L."/>
            <person name="Pitluck S."/>
            <person name="Ovchinnikova G."/>
            <person name="Pati A."/>
            <person name="Ivanova N."/>
            <person name="Mavrommatis K."/>
            <person name="Chen A."/>
            <person name="Palaniappan K."/>
            <person name="D'haeseleer P."/>
            <person name="Chain P."/>
            <person name="Bristow J."/>
            <person name="Eisen J.A."/>
            <person name="Markowitz V."/>
            <person name="Hugenholtz P."/>
            <person name="Schneider S."/>
            <person name="Goker M."/>
            <person name="Pukall R."/>
            <person name="Kyrpides N.C."/>
            <person name="Klenk H.P."/>
        </authorList>
    </citation>
    <scope>NUCLEOTIDE SEQUENCE [LARGE SCALE GENOMIC DNA]</scope>
    <source>
        <strain evidence="4">ATCC 14392 / DSM 20547 / JCM 11482 / CCUG 33030 / NBRC 15357 / NCTC 11040 / CCM 314 / 541</strain>
    </source>
</reference>
<dbReference type="AlphaFoldDB" id="C7NIT0"/>
<dbReference type="EMBL" id="CP001686">
    <property type="protein sequence ID" value="ACV06718.1"/>
    <property type="molecule type" value="Genomic_DNA"/>
</dbReference>
<feature type="compositionally biased region" description="Polar residues" evidence="1">
    <location>
        <begin position="33"/>
        <end position="48"/>
    </location>
</feature>
<organism evidence="3 4">
    <name type="scientific">Kytococcus sedentarius (strain ATCC 14392 / DSM 20547 / JCM 11482 / CCUG 33030 / NBRC 15357 / NCTC 11040 / CCM 314 / 541)</name>
    <name type="common">Micrococcus sedentarius</name>
    <dbReference type="NCBI Taxonomy" id="478801"/>
    <lineage>
        <taxon>Bacteria</taxon>
        <taxon>Bacillati</taxon>
        <taxon>Actinomycetota</taxon>
        <taxon>Actinomycetes</taxon>
        <taxon>Micrococcales</taxon>
        <taxon>Kytococcaceae</taxon>
        <taxon>Kytococcus</taxon>
    </lineage>
</organism>
<name>C7NIT0_KYTSD</name>
<evidence type="ECO:0000256" key="2">
    <source>
        <dbReference type="SAM" id="Phobius"/>
    </source>
</evidence>
<keyword evidence="4" id="KW-1185">Reference proteome</keyword>
<dbReference type="Proteomes" id="UP000006666">
    <property type="component" value="Chromosome"/>
</dbReference>
<protein>
    <submittedName>
        <fullName evidence="3">Uncharacterized protein</fullName>
    </submittedName>
</protein>
<dbReference type="HOGENOM" id="CLU_1426311_0_0_11"/>
<feature type="transmembrane region" description="Helical" evidence="2">
    <location>
        <begin position="155"/>
        <end position="173"/>
    </location>
</feature>
<dbReference type="KEGG" id="kse:Ksed_17040"/>
<accession>C7NIT0</accession>
<proteinExistence type="predicted"/>
<feature type="region of interest" description="Disordered" evidence="1">
    <location>
        <begin position="1"/>
        <end position="60"/>
    </location>
</feature>
<evidence type="ECO:0000313" key="4">
    <source>
        <dbReference type="Proteomes" id="UP000006666"/>
    </source>
</evidence>
<gene>
    <name evidence="3" type="ordered locus">Ksed_17040</name>
</gene>
<feature type="transmembrane region" description="Helical" evidence="2">
    <location>
        <begin position="91"/>
        <end position="110"/>
    </location>
</feature>